<dbReference type="SUPFAM" id="SSF46997">
    <property type="entry name" value="Bacterial immunoglobulin/albumin-binding domains"/>
    <property type="match status" value="1"/>
</dbReference>
<evidence type="ECO:0000313" key="2">
    <source>
        <dbReference type="EMBL" id="KXB55175.1"/>
    </source>
</evidence>
<comment type="caution">
    <text evidence="2">The sequence shown here is derived from an EMBL/GenBank/DDBJ whole genome shotgun (WGS) entry which is preliminary data.</text>
</comment>
<keyword evidence="3" id="KW-1185">Reference proteome</keyword>
<accession>A0ABR5TKH8</accession>
<dbReference type="Gene3D" id="1.20.5.420">
    <property type="entry name" value="Immunoglobulin FC, subunit C"/>
    <property type="match status" value="1"/>
</dbReference>
<gene>
    <name evidence="2" type="ORF">HMPREF1871_01193</name>
</gene>
<dbReference type="Pfam" id="PF01468">
    <property type="entry name" value="GA"/>
    <property type="match status" value="1"/>
</dbReference>
<sequence>SAKAEIYKANNAKEVNDALAKAKAKDKANKEAKENTIYKIGYLDNLTKEQKESLIAEVNSKKAKDEIEKIYQKAKELDKK</sequence>
<dbReference type="EMBL" id="LSDB01000074">
    <property type="protein sequence ID" value="KXB55175.1"/>
    <property type="molecule type" value="Genomic_DNA"/>
</dbReference>
<dbReference type="InterPro" id="IPR002988">
    <property type="entry name" value="GA_module"/>
</dbReference>
<name>A0ABR5TKH8_9BACL</name>
<feature type="non-terminal residue" evidence="2">
    <location>
        <position position="1"/>
    </location>
</feature>
<protein>
    <recommendedName>
        <fullName evidence="1">Protein G-related albumin-binding (GA) module domain-containing protein</fullName>
    </recommendedName>
</protein>
<dbReference type="InterPro" id="IPR009063">
    <property type="entry name" value="Ig/albumin-bd_sf"/>
</dbReference>
<reference evidence="2 3" key="1">
    <citation type="submission" date="2016-01" db="EMBL/GenBank/DDBJ databases">
        <authorList>
            <person name="Mitreva M."/>
            <person name="Pepin K.H."/>
            <person name="Mihindukulasuriya K.A."/>
            <person name="Fulton R."/>
            <person name="Fronick C."/>
            <person name="O'Laughlin M."/>
            <person name="Miner T."/>
            <person name="Herter B."/>
            <person name="Rosa B.A."/>
            <person name="Cordes M."/>
            <person name="Tomlinson C."/>
            <person name="Wollam A."/>
            <person name="Palsikar V.B."/>
            <person name="Mardis E.R."/>
            <person name="Wilson R.K."/>
        </authorList>
    </citation>
    <scope>NUCLEOTIDE SEQUENCE [LARGE SCALE GENOMIC DNA]</scope>
    <source>
        <strain evidence="2 3">KA00071</strain>
    </source>
</reference>
<dbReference type="Proteomes" id="UP000070467">
    <property type="component" value="Unassembled WGS sequence"/>
</dbReference>
<organism evidence="2 3">
    <name type="scientific">Gemelliphila asaccharolytica</name>
    <dbReference type="NCBI Taxonomy" id="502393"/>
    <lineage>
        <taxon>Bacteria</taxon>
        <taxon>Bacillati</taxon>
        <taxon>Bacillota</taxon>
        <taxon>Bacilli</taxon>
        <taxon>Bacillales</taxon>
        <taxon>Gemellaceae</taxon>
        <taxon>Gemelliphila</taxon>
    </lineage>
</organism>
<proteinExistence type="predicted"/>
<evidence type="ECO:0000259" key="1">
    <source>
        <dbReference type="Pfam" id="PF01468"/>
    </source>
</evidence>
<feature type="non-terminal residue" evidence="2">
    <location>
        <position position="80"/>
    </location>
</feature>
<evidence type="ECO:0000313" key="3">
    <source>
        <dbReference type="Proteomes" id="UP000070467"/>
    </source>
</evidence>
<dbReference type="RefSeq" id="WP_157058083.1">
    <property type="nucleotide sequence ID" value="NZ_KQ959910.1"/>
</dbReference>
<feature type="domain" description="Protein G-related albumin-binding (GA) module" evidence="1">
    <location>
        <begin position="31"/>
        <end position="79"/>
    </location>
</feature>